<reference evidence="6" key="1">
    <citation type="submission" date="2022-12" db="EMBL/GenBank/DDBJ databases">
        <authorList>
            <person name="Webb A."/>
        </authorList>
    </citation>
    <scope>NUCLEOTIDE SEQUENCE</scope>
    <source>
        <strain evidence="6">Hp1</strain>
    </source>
</reference>
<name>A0AAV0U0C9_HYABA</name>
<feature type="compositionally biased region" description="Polar residues" evidence="4">
    <location>
        <begin position="552"/>
        <end position="563"/>
    </location>
</feature>
<dbReference type="Pfam" id="PF20147">
    <property type="entry name" value="Crinkler"/>
    <property type="match status" value="1"/>
</dbReference>
<feature type="region of interest" description="Disordered" evidence="4">
    <location>
        <begin position="539"/>
        <end position="565"/>
    </location>
</feature>
<dbReference type="InterPro" id="IPR052980">
    <property type="entry name" value="Crinkler_effector"/>
</dbReference>
<sequence length="624" mass="68645">MVHVTLVCAVVGVREGVFSLKIDTKGWEDQLKDAIKAAKPALIPCEARTLRLFLAKRAGSDVWLTKEEVQQDGFDTRELRSLSDAAVPLSWNGLSEQEVGTQIKGEGEIAFHSPVHVLAVLPSALSSMLSVPLDVGGVTINVTKHMVVNDPPLIAYWKALAATSTEVVAGTVVTLPKGIYLLGDPALGSHIYVRRCFPELWMSFYGSDEGVGILGTSGIGKTYVGYFFLLCLALRGKTVVYERAGAHECILFSGNVAVRGPREDFSDVLLKPDTCYVVDDVEPKHCPAKTMFASSSHLQVRALSSRLGCKMPNIPLWSKLETSRCRELMFSNTSVAMVEMNYHSFGGPPRFIPLQKAVCGSATPDRSSCEHGRASMDSPASKRRRGDIDPLATSVTSNDGEKGEQVVLDNATFREEKALVQDEQERSKNETSQEEEASVQDEQDPTTRDAIQEEEVLVPDEQRTIPKIGKAEMANAQQRTEKLERVKRIYKCCRLMEEAFITEGASNSVVKEVIKQLAAKYGLQVIPTYLTTGALISTGSRSTEKSSDNRRPSSTKQRGQQPVTAAWRTDPVTTQLLREREEVVGKLKSLPRDSSKMDGLQKQLGGYNLRIKARKIEVRAAQNN</sequence>
<evidence type="ECO:0000256" key="3">
    <source>
        <dbReference type="ARBA" id="ARBA00022525"/>
    </source>
</evidence>
<keyword evidence="3" id="KW-0964">Secreted</keyword>
<dbReference type="GO" id="GO:0043657">
    <property type="term" value="C:host cell"/>
    <property type="evidence" value="ECO:0007669"/>
    <property type="project" value="UniProtKB-SubCell"/>
</dbReference>
<dbReference type="InterPro" id="IPR045379">
    <property type="entry name" value="Crinkler_N"/>
</dbReference>
<dbReference type="EMBL" id="CANTFL010001016">
    <property type="protein sequence ID" value="CAI5730077.1"/>
    <property type="molecule type" value="Genomic_DNA"/>
</dbReference>
<dbReference type="GO" id="GO:0005576">
    <property type="term" value="C:extracellular region"/>
    <property type="evidence" value="ECO:0007669"/>
    <property type="project" value="UniProtKB-SubCell"/>
</dbReference>
<feature type="compositionally biased region" description="Acidic residues" evidence="4">
    <location>
        <begin position="432"/>
        <end position="444"/>
    </location>
</feature>
<evidence type="ECO:0000313" key="6">
    <source>
        <dbReference type="EMBL" id="CAI5730077.1"/>
    </source>
</evidence>
<keyword evidence="7" id="KW-1185">Reference proteome</keyword>
<accession>A0AAV0U0C9</accession>
<evidence type="ECO:0000313" key="7">
    <source>
        <dbReference type="Proteomes" id="UP001162031"/>
    </source>
</evidence>
<organism evidence="6 7">
    <name type="scientific">Hyaloperonospora brassicae</name>
    <name type="common">Brassica downy mildew</name>
    <name type="synonym">Peronospora brassicae</name>
    <dbReference type="NCBI Taxonomy" id="162125"/>
    <lineage>
        <taxon>Eukaryota</taxon>
        <taxon>Sar</taxon>
        <taxon>Stramenopiles</taxon>
        <taxon>Oomycota</taxon>
        <taxon>Peronosporomycetes</taxon>
        <taxon>Peronosporales</taxon>
        <taxon>Peronosporaceae</taxon>
        <taxon>Hyaloperonospora</taxon>
    </lineage>
</organism>
<feature type="region of interest" description="Disordered" evidence="4">
    <location>
        <begin position="362"/>
        <end position="449"/>
    </location>
</feature>
<gene>
    <name evidence="6" type="ORF">HBR001_LOCUS4733</name>
</gene>
<evidence type="ECO:0000256" key="4">
    <source>
        <dbReference type="SAM" id="MobiDB-lite"/>
    </source>
</evidence>
<feature type="domain" description="Crinkler effector protein N-terminal" evidence="5">
    <location>
        <begin position="4"/>
        <end position="118"/>
    </location>
</feature>
<feature type="compositionally biased region" description="Basic and acidic residues" evidence="4">
    <location>
        <begin position="412"/>
        <end position="431"/>
    </location>
</feature>
<evidence type="ECO:0000256" key="2">
    <source>
        <dbReference type="ARBA" id="ARBA00004613"/>
    </source>
</evidence>
<feature type="compositionally biased region" description="Basic and acidic residues" evidence="4">
    <location>
        <begin position="542"/>
        <end position="551"/>
    </location>
</feature>
<dbReference type="PANTHER" id="PTHR33129:SF1">
    <property type="entry name" value="ATP-BINDING PROTEIN"/>
    <property type="match status" value="1"/>
</dbReference>
<comment type="caution">
    <text evidence="6">The sequence shown here is derived from an EMBL/GenBank/DDBJ whole genome shotgun (WGS) entry which is preliminary data.</text>
</comment>
<evidence type="ECO:0000256" key="1">
    <source>
        <dbReference type="ARBA" id="ARBA00004340"/>
    </source>
</evidence>
<protein>
    <recommendedName>
        <fullName evidence="5">Crinkler effector protein N-terminal domain-containing protein</fullName>
    </recommendedName>
</protein>
<evidence type="ECO:0000259" key="5">
    <source>
        <dbReference type="Pfam" id="PF20147"/>
    </source>
</evidence>
<dbReference type="AlphaFoldDB" id="A0AAV0U0C9"/>
<dbReference type="PANTHER" id="PTHR33129">
    <property type="entry name" value="PROTEIN KINASE DOMAIN-CONTAINING PROTEIN-RELATED"/>
    <property type="match status" value="1"/>
</dbReference>
<dbReference type="Proteomes" id="UP001162031">
    <property type="component" value="Unassembled WGS sequence"/>
</dbReference>
<comment type="subcellular location">
    <subcellularLocation>
        <location evidence="1">Host cell</location>
    </subcellularLocation>
    <subcellularLocation>
        <location evidence="2">Secreted</location>
    </subcellularLocation>
</comment>
<proteinExistence type="predicted"/>